<evidence type="ECO:0000313" key="1">
    <source>
        <dbReference type="EMBL" id="EFL95921.1"/>
    </source>
</evidence>
<dbReference type="HOGENOM" id="CLU_3274120_0_0_9"/>
<keyword evidence="2" id="KW-1185">Reference proteome</keyword>
<reference evidence="1" key="1">
    <citation type="submission" date="2010-07" db="EMBL/GenBank/DDBJ databases">
        <authorList>
            <person name="Muzny D."/>
            <person name="Qin X."/>
            <person name="Deng J."/>
            <person name="Jiang H."/>
            <person name="Liu Y."/>
            <person name="Qu J."/>
            <person name="Song X.-Z."/>
            <person name="Zhang L."/>
            <person name="Thornton R."/>
            <person name="Coyle M."/>
            <person name="Francisco L."/>
            <person name="Jackson L."/>
            <person name="Javaid M."/>
            <person name="Korchina V."/>
            <person name="Kovar C."/>
            <person name="Mata R."/>
            <person name="Mathew T."/>
            <person name="Ngo R."/>
            <person name="Nguyen L."/>
            <person name="Nguyen N."/>
            <person name="Okwuonu G."/>
            <person name="Ongeri F."/>
            <person name="Pham C."/>
            <person name="Simmons D."/>
            <person name="Wilczek-Boney K."/>
            <person name="Hale W."/>
            <person name="Jakkamsetti A."/>
            <person name="Pham P."/>
            <person name="Ruth R."/>
            <person name="San Lucas F."/>
            <person name="Warren J."/>
            <person name="Zhang J."/>
            <person name="Zhao Z."/>
            <person name="Zhou C."/>
            <person name="Zhu D."/>
            <person name="Lee S."/>
            <person name="Bess C."/>
            <person name="Blankenburg K."/>
            <person name="Forbes L."/>
            <person name="Fu Q."/>
            <person name="Gubbala S."/>
            <person name="Hirani K."/>
            <person name="Jayaseelan J.C."/>
            <person name="Lara F."/>
            <person name="Munidasa M."/>
            <person name="Palculict T."/>
            <person name="Patil S."/>
            <person name="Pu L.-L."/>
            <person name="Saada N."/>
            <person name="Tang L."/>
            <person name="Weissenberger G."/>
            <person name="Zhu Y."/>
            <person name="Hemphill L."/>
            <person name="Shang Y."/>
            <person name="Youmans B."/>
            <person name="Ayvaz T."/>
            <person name="Ross M."/>
            <person name="Santibanez J."/>
            <person name="Aqrawi P."/>
            <person name="Gross S."/>
            <person name="Joshi V."/>
            <person name="Fowler G."/>
            <person name="Nazareth L."/>
            <person name="Reid J."/>
            <person name="Worley K."/>
            <person name="Petrosino J."/>
            <person name="Highlander S."/>
            <person name="Gibbs R."/>
        </authorList>
    </citation>
    <scope>NUCLEOTIDE SEQUENCE [LARGE SCALE GENOMIC DNA]</scope>
    <source>
        <strain evidence="1">DSM 20284</strain>
    </source>
</reference>
<comment type="caution">
    <text evidence="1">The sequence shown here is derived from an EMBL/GenBank/DDBJ whole genome shotgun (WGS) entry which is preliminary data.</text>
</comment>
<name>E0NFM7_PEDAC</name>
<gene>
    <name evidence="1" type="ORF">HMPREF0623_0957</name>
</gene>
<dbReference type="AlphaFoldDB" id="E0NFM7"/>
<sequence length="41" mass="4746">MDRFLFKDFCHSPFLDGGRAAFHYNVIEMSSSHQDFPANPI</sequence>
<protein>
    <submittedName>
        <fullName evidence="1">Uncharacterized protein</fullName>
    </submittedName>
</protein>
<proteinExistence type="predicted"/>
<accession>E0NFM7</accession>
<organism evidence="1 2">
    <name type="scientific">Pediococcus acidilactici DSM 20284</name>
    <dbReference type="NCBI Taxonomy" id="862514"/>
    <lineage>
        <taxon>Bacteria</taxon>
        <taxon>Bacillati</taxon>
        <taxon>Bacillota</taxon>
        <taxon>Bacilli</taxon>
        <taxon>Lactobacillales</taxon>
        <taxon>Lactobacillaceae</taxon>
        <taxon>Pediococcus</taxon>
        <taxon>Pediococcus acidilactici group</taxon>
    </lineage>
</organism>
<dbReference type="EMBL" id="AEEG01000003">
    <property type="protein sequence ID" value="EFL95921.1"/>
    <property type="molecule type" value="Genomic_DNA"/>
</dbReference>
<dbReference type="Proteomes" id="UP000004470">
    <property type="component" value="Unassembled WGS sequence"/>
</dbReference>
<evidence type="ECO:0000313" key="2">
    <source>
        <dbReference type="Proteomes" id="UP000004470"/>
    </source>
</evidence>